<dbReference type="AlphaFoldDB" id="A0AA39MDW2"/>
<dbReference type="EMBL" id="JAUEPT010000163">
    <property type="protein sequence ID" value="KAK0430233.1"/>
    <property type="molecule type" value="Genomic_DNA"/>
</dbReference>
<evidence type="ECO:0000313" key="1">
    <source>
        <dbReference type="EMBL" id="KAK0430233.1"/>
    </source>
</evidence>
<evidence type="ECO:0000313" key="2">
    <source>
        <dbReference type="Proteomes" id="UP001175226"/>
    </source>
</evidence>
<sequence>MDPLLHIAGEIQHTKAIQCYGKQNSFGIEVGMSLTVSGRHAVGSTVLLYVVYNSGPILVAVTWAKNEGEGVIIVIVSDNNFREENGPDICDSPYRKWGMHGDGGINAQMDIVTAAFDGCRGPDLAPALPLALFTLLHIGVALHLILESLLGLWSFLCTKLPCVGDWLNVDAGMLERILMAVMKVHHLDVAHGAVLHESLHMR</sequence>
<name>A0AA39MDW2_9AGAR</name>
<reference evidence="1" key="1">
    <citation type="submission" date="2023-06" db="EMBL/GenBank/DDBJ databases">
        <authorList>
            <consortium name="Lawrence Berkeley National Laboratory"/>
            <person name="Ahrendt S."/>
            <person name="Sahu N."/>
            <person name="Indic B."/>
            <person name="Wong-Bajracharya J."/>
            <person name="Merenyi Z."/>
            <person name="Ke H.-M."/>
            <person name="Monk M."/>
            <person name="Kocsube S."/>
            <person name="Drula E."/>
            <person name="Lipzen A."/>
            <person name="Balint B."/>
            <person name="Henrissat B."/>
            <person name="Andreopoulos B."/>
            <person name="Martin F.M."/>
            <person name="Harder C.B."/>
            <person name="Rigling D."/>
            <person name="Ford K.L."/>
            <person name="Foster G.D."/>
            <person name="Pangilinan J."/>
            <person name="Papanicolaou A."/>
            <person name="Barry K."/>
            <person name="LaButti K."/>
            <person name="Viragh M."/>
            <person name="Koriabine M."/>
            <person name="Yan M."/>
            <person name="Riley R."/>
            <person name="Champramary S."/>
            <person name="Plett K.L."/>
            <person name="Tsai I.J."/>
            <person name="Slot J."/>
            <person name="Sipos G."/>
            <person name="Plett J."/>
            <person name="Nagy L.G."/>
            <person name="Grigoriev I.V."/>
        </authorList>
    </citation>
    <scope>NUCLEOTIDE SEQUENCE</scope>
    <source>
        <strain evidence="1">FPL87.14</strain>
    </source>
</reference>
<protein>
    <submittedName>
        <fullName evidence="1">Uncharacterized protein</fullName>
    </submittedName>
</protein>
<dbReference type="Proteomes" id="UP001175226">
    <property type="component" value="Unassembled WGS sequence"/>
</dbReference>
<accession>A0AA39MDW2</accession>
<proteinExistence type="predicted"/>
<organism evidence="1 2">
    <name type="scientific">Armillaria borealis</name>
    <dbReference type="NCBI Taxonomy" id="47425"/>
    <lineage>
        <taxon>Eukaryota</taxon>
        <taxon>Fungi</taxon>
        <taxon>Dikarya</taxon>
        <taxon>Basidiomycota</taxon>
        <taxon>Agaricomycotina</taxon>
        <taxon>Agaricomycetes</taxon>
        <taxon>Agaricomycetidae</taxon>
        <taxon>Agaricales</taxon>
        <taxon>Marasmiineae</taxon>
        <taxon>Physalacriaceae</taxon>
        <taxon>Armillaria</taxon>
    </lineage>
</organism>
<keyword evidence="2" id="KW-1185">Reference proteome</keyword>
<gene>
    <name evidence="1" type="ORF">EV421DRAFT_1744361</name>
</gene>
<comment type="caution">
    <text evidence="1">The sequence shown here is derived from an EMBL/GenBank/DDBJ whole genome shotgun (WGS) entry which is preliminary data.</text>
</comment>